<evidence type="ECO:0000313" key="8">
    <source>
        <dbReference type="Proteomes" id="UP000326179"/>
    </source>
</evidence>
<reference evidence="7 8" key="1">
    <citation type="submission" date="2019-10" db="EMBL/GenBank/DDBJ databases">
        <title>A novel species.</title>
        <authorList>
            <person name="Gao J."/>
        </authorList>
    </citation>
    <scope>NUCLEOTIDE SEQUENCE [LARGE SCALE GENOMIC DNA]</scope>
    <source>
        <strain evidence="7 8">QMT-28</strain>
    </source>
</reference>
<evidence type="ECO:0000256" key="5">
    <source>
        <dbReference type="SAM" id="MobiDB-lite"/>
    </source>
</evidence>
<dbReference type="SUPFAM" id="SSF53383">
    <property type="entry name" value="PLP-dependent transferases"/>
    <property type="match status" value="1"/>
</dbReference>
<dbReference type="RefSeq" id="WP_153289746.1">
    <property type="nucleotide sequence ID" value="NZ_CP045643.1"/>
</dbReference>
<evidence type="ECO:0000256" key="3">
    <source>
        <dbReference type="ARBA" id="ARBA00022679"/>
    </source>
</evidence>
<dbReference type="InterPro" id="IPR015421">
    <property type="entry name" value="PyrdxlP-dep_Trfase_major"/>
</dbReference>
<dbReference type="EMBL" id="CP045643">
    <property type="protein sequence ID" value="QFZ75483.1"/>
    <property type="molecule type" value="Genomic_DNA"/>
</dbReference>
<dbReference type="Gene3D" id="3.90.1150.10">
    <property type="entry name" value="Aspartate Aminotransferase, domain 1"/>
    <property type="match status" value="2"/>
</dbReference>
<dbReference type="PANTHER" id="PTHR13693">
    <property type="entry name" value="CLASS II AMINOTRANSFERASE/8-AMINO-7-OXONONANOATE SYNTHASE"/>
    <property type="match status" value="1"/>
</dbReference>
<feature type="region of interest" description="Disordered" evidence="5">
    <location>
        <begin position="170"/>
        <end position="194"/>
    </location>
</feature>
<dbReference type="Pfam" id="PF00155">
    <property type="entry name" value="Aminotran_1_2"/>
    <property type="match status" value="1"/>
</dbReference>
<dbReference type="InterPro" id="IPR050087">
    <property type="entry name" value="AON_synthase_class-II"/>
</dbReference>
<keyword evidence="3 7" id="KW-0808">Transferase</keyword>
<dbReference type="InterPro" id="IPR004839">
    <property type="entry name" value="Aminotransferase_I/II_large"/>
</dbReference>
<feature type="region of interest" description="Disordered" evidence="5">
    <location>
        <begin position="434"/>
        <end position="454"/>
    </location>
</feature>
<dbReference type="Gene3D" id="3.40.640.10">
    <property type="entry name" value="Type I PLP-dependent aspartate aminotransferase-like (Major domain)"/>
    <property type="match status" value="2"/>
</dbReference>
<evidence type="ECO:0000259" key="6">
    <source>
        <dbReference type="Pfam" id="PF00155"/>
    </source>
</evidence>
<gene>
    <name evidence="7" type="ORF">GFH48_21410</name>
</gene>
<dbReference type="PANTHER" id="PTHR13693:SF3">
    <property type="entry name" value="LD36009P"/>
    <property type="match status" value="1"/>
</dbReference>
<organism evidence="7 8">
    <name type="scientific">Streptomyces fagopyri</name>
    <dbReference type="NCBI Taxonomy" id="2662397"/>
    <lineage>
        <taxon>Bacteria</taxon>
        <taxon>Bacillati</taxon>
        <taxon>Actinomycetota</taxon>
        <taxon>Actinomycetes</taxon>
        <taxon>Kitasatosporales</taxon>
        <taxon>Streptomycetaceae</taxon>
        <taxon>Streptomyces</taxon>
    </lineage>
</organism>
<dbReference type="KEGG" id="sfy:GFH48_21410"/>
<evidence type="ECO:0000313" key="7">
    <source>
        <dbReference type="EMBL" id="QFZ75483.1"/>
    </source>
</evidence>
<protein>
    <recommendedName>
        <fullName evidence="2">8-amino-7-oxononanoate synthase</fullName>
        <ecNumber evidence="2">2.3.1.47</ecNumber>
    </recommendedName>
</protein>
<dbReference type="GO" id="GO:0030170">
    <property type="term" value="F:pyridoxal phosphate binding"/>
    <property type="evidence" value="ECO:0007669"/>
    <property type="project" value="InterPro"/>
</dbReference>
<evidence type="ECO:0000256" key="2">
    <source>
        <dbReference type="ARBA" id="ARBA00013187"/>
    </source>
</evidence>
<feature type="compositionally biased region" description="Basic and acidic residues" evidence="5">
    <location>
        <begin position="170"/>
        <end position="189"/>
    </location>
</feature>
<evidence type="ECO:0000256" key="1">
    <source>
        <dbReference type="ARBA" id="ARBA00001933"/>
    </source>
</evidence>
<accession>A0A5Q0LEM0</accession>
<keyword evidence="8" id="KW-1185">Reference proteome</keyword>
<dbReference type="GO" id="GO:0008710">
    <property type="term" value="F:8-amino-7-oxononanoate synthase activity"/>
    <property type="evidence" value="ECO:0007669"/>
    <property type="project" value="UniProtKB-EC"/>
</dbReference>
<evidence type="ECO:0000256" key="4">
    <source>
        <dbReference type="ARBA" id="ARBA00047715"/>
    </source>
</evidence>
<name>A0A5Q0LEM0_9ACTN</name>
<dbReference type="EC" id="2.3.1.47" evidence="2"/>
<dbReference type="GO" id="GO:0008483">
    <property type="term" value="F:transaminase activity"/>
    <property type="evidence" value="ECO:0007669"/>
    <property type="project" value="UniProtKB-KW"/>
</dbReference>
<dbReference type="InterPro" id="IPR015422">
    <property type="entry name" value="PyrdxlP-dep_Trfase_small"/>
</dbReference>
<dbReference type="Proteomes" id="UP000326179">
    <property type="component" value="Chromosome"/>
</dbReference>
<comment type="catalytic activity">
    <reaction evidence="4">
        <text>6-carboxyhexanoyl-[ACP] + L-alanine + H(+) = (8S)-8-amino-7-oxononanoate + holo-[ACP] + CO2</text>
        <dbReference type="Rhea" id="RHEA:42288"/>
        <dbReference type="Rhea" id="RHEA-COMP:9685"/>
        <dbReference type="Rhea" id="RHEA-COMP:9955"/>
        <dbReference type="ChEBI" id="CHEBI:15378"/>
        <dbReference type="ChEBI" id="CHEBI:16526"/>
        <dbReference type="ChEBI" id="CHEBI:57972"/>
        <dbReference type="ChEBI" id="CHEBI:64479"/>
        <dbReference type="ChEBI" id="CHEBI:78846"/>
        <dbReference type="ChEBI" id="CHEBI:149468"/>
        <dbReference type="EC" id="2.3.1.47"/>
    </reaction>
</comment>
<comment type="cofactor">
    <cofactor evidence="1">
        <name>pyridoxal 5'-phosphate</name>
        <dbReference type="ChEBI" id="CHEBI:597326"/>
    </cofactor>
</comment>
<dbReference type="AlphaFoldDB" id="A0A5Q0LEM0"/>
<dbReference type="InterPro" id="IPR015424">
    <property type="entry name" value="PyrdxlP-dep_Trfase"/>
</dbReference>
<sequence length="454" mass="47864">MDILEKCRPWTAEHLRVTGRDCYFRAIGDTFDGTEADFEGRRVIVAASHDYLGLSAEPRVREAAVAAVRRFGTSMGGSRAVSGSLELHEELEHGLAAFLGHEAAAVLPSGYQANLMLAPLLGDGDMVFSDFSNHVSLEEAVRLGRAKERKFLHGDLDHLEELLRTADGIRNGKEADGNEGDGTGKDRTGGDGNGTGGKLILTDGVFSVDGDVCDLPGLMELAGAHGARVVVDSSHDLGVLGPTGAGAGEHFGLRPDLVTSALSKSLASVGGVIAGPADVIRYLRFHARTALFTAAASPANVAAALAALRILRAEPERRSRVLDLAERLHNGLRALGFDTGASVTPVVPVLVAGRERCMRMWRELFDAGVFAAPMVHPVVRAGREVLRVTLTAAHTDGQLERVLAAFAHVGRVEGVIPGSAPATHTPVRIARPRGPLTVAHDGRSTGAGTWRATP</sequence>
<feature type="domain" description="Aminotransferase class I/classII large" evidence="6">
    <location>
        <begin position="47"/>
        <end position="405"/>
    </location>
</feature>
<keyword evidence="7" id="KW-0032">Aminotransferase</keyword>
<proteinExistence type="predicted"/>